<dbReference type="Pfam" id="PF01501">
    <property type="entry name" value="Glyco_transf_8"/>
    <property type="match status" value="1"/>
</dbReference>
<dbReference type="PANTHER" id="PTHR32116:SF76">
    <property type="entry name" value="GALACTURONOSYLTRANSFERASE 3-RELATED"/>
    <property type="match status" value="1"/>
</dbReference>
<gene>
    <name evidence="6" type="primary">GAUT3_1</name>
    <name evidence="6" type="ORF">CFP56_037313</name>
</gene>
<evidence type="ECO:0000256" key="3">
    <source>
        <dbReference type="ARBA" id="ARBA00022676"/>
    </source>
</evidence>
<dbReference type="PANTHER" id="PTHR32116">
    <property type="entry name" value="GALACTURONOSYLTRANSFERASE 4-RELATED"/>
    <property type="match status" value="1"/>
</dbReference>
<dbReference type="InterPro" id="IPR002495">
    <property type="entry name" value="Glyco_trans_8"/>
</dbReference>
<keyword evidence="5" id="KW-0961">Cell wall biogenesis/degradation</keyword>
<evidence type="ECO:0000313" key="6">
    <source>
        <dbReference type="EMBL" id="KAK7821763.1"/>
    </source>
</evidence>
<dbReference type="EC" id="2.4.1.-" evidence="5"/>
<comment type="similarity">
    <text evidence="2 5">Belongs to the glycosyltransferase 8 family.</text>
</comment>
<reference evidence="6 7" key="1">
    <citation type="journal article" date="2018" name="Sci. Data">
        <title>The draft genome sequence of cork oak.</title>
        <authorList>
            <person name="Ramos A.M."/>
            <person name="Usie A."/>
            <person name="Barbosa P."/>
            <person name="Barros P.M."/>
            <person name="Capote T."/>
            <person name="Chaves I."/>
            <person name="Simoes F."/>
            <person name="Abreu I."/>
            <person name="Carrasquinho I."/>
            <person name="Faro C."/>
            <person name="Guimaraes J.B."/>
            <person name="Mendonca D."/>
            <person name="Nobrega F."/>
            <person name="Rodrigues L."/>
            <person name="Saibo N.J.M."/>
            <person name="Varela M.C."/>
            <person name="Egas C."/>
            <person name="Matos J."/>
            <person name="Miguel C.M."/>
            <person name="Oliveira M.M."/>
            <person name="Ricardo C.P."/>
            <person name="Goncalves S."/>
        </authorList>
    </citation>
    <scope>NUCLEOTIDE SEQUENCE [LARGE SCALE GENOMIC DNA]</scope>
    <source>
        <strain evidence="7">cv. HL8</strain>
    </source>
</reference>
<evidence type="ECO:0000256" key="1">
    <source>
        <dbReference type="ARBA" id="ARBA00004877"/>
    </source>
</evidence>
<keyword evidence="5" id="KW-0333">Golgi apparatus</keyword>
<comment type="subcellular location">
    <subcellularLocation>
        <location evidence="5">Golgi apparatus membrane</location>
        <topology evidence="5">Single-pass type II membrane protein</topology>
    </subcellularLocation>
</comment>
<keyword evidence="4" id="KW-0808">Transferase</keyword>
<dbReference type="GO" id="GO:0000139">
    <property type="term" value="C:Golgi membrane"/>
    <property type="evidence" value="ECO:0007669"/>
    <property type="project" value="UniProtKB-SubCell"/>
</dbReference>
<evidence type="ECO:0000256" key="4">
    <source>
        <dbReference type="ARBA" id="ARBA00022679"/>
    </source>
</evidence>
<comment type="pathway">
    <text evidence="1 5">Glycan metabolism; pectin biosynthesis.</text>
</comment>
<evidence type="ECO:0000313" key="7">
    <source>
        <dbReference type="Proteomes" id="UP000237347"/>
    </source>
</evidence>
<organism evidence="6 7">
    <name type="scientific">Quercus suber</name>
    <name type="common">Cork oak</name>
    <dbReference type="NCBI Taxonomy" id="58331"/>
    <lineage>
        <taxon>Eukaryota</taxon>
        <taxon>Viridiplantae</taxon>
        <taxon>Streptophyta</taxon>
        <taxon>Embryophyta</taxon>
        <taxon>Tracheophyta</taxon>
        <taxon>Spermatophyta</taxon>
        <taxon>Magnoliopsida</taxon>
        <taxon>eudicotyledons</taxon>
        <taxon>Gunneridae</taxon>
        <taxon>Pentapetalae</taxon>
        <taxon>rosids</taxon>
        <taxon>fabids</taxon>
        <taxon>Fagales</taxon>
        <taxon>Fagaceae</taxon>
        <taxon>Quercus</taxon>
    </lineage>
</organism>
<dbReference type="EMBL" id="PKMF04000689">
    <property type="protein sequence ID" value="KAK7821763.1"/>
    <property type="molecule type" value="Genomic_DNA"/>
</dbReference>
<keyword evidence="3 5" id="KW-0328">Glycosyltransferase</keyword>
<dbReference type="AlphaFoldDB" id="A0AAW0J4P6"/>
<dbReference type="Gene3D" id="3.90.550.10">
    <property type="entry name" value="Spore Coat Polysaccharide Biosynthesis Protein SpsA, Chain A"/>
    <property type="match status" value="1"/>
</dbReference>
<dbReference type="InterPro" id="IPR029044">
    <property type="entry name" value="Nucleotide-diphossugar_trans"/>
</dbReference>
<keyword evidence="7" id="KW-1185">Reference proteome</keyword>
<evidence type="ECO:0000256" key="2">
    <source>
        <dbReference type="ARBA" id="ARBA00006351"/>
    </source>
</evidence>
<sequence length="149" mass="17249">MKATIQVENIDDFKWLNSSYLNHPTTISAGEDNLKYRNPKYLSMLNHQSLPKAGRESDDIVVQKDLTPLWSIDLQGLLNGAVEKCKESFHRFDKYLNFSNLKISENFDPNVCGWAFGMNIFDLKEWKKRNITGIYHHWARYGIGVSHVA</sequence>
<dbReference type="GO" id="GO:0047262">
    <property type="term" value="F:polygalacturonate 4-alpha-galacturonosyltransferase activity"/>
    <property type="evidence" value="ECO:0007669"/>
    <property type="project" value="InterPro"/>
</dbReference>
<accession>A0AAW0J4P6</accession>
<dbReference type="GO" id="GO:0071555">
    <property type="term" value="P:cell wall organization"/>
    <property type="evidence" value="ECO:0007669"/>
    <property type="project" value="UniProtKB-KW"/>
</dbReference>
<dbReference type="Proteomes" id="UP000237347">
    <property type="component" value="Unassembled WGS sequence"/>
</dbReference>
<evidence type="ECO:0000256" key="5">
    <source>
        <dbReference type="RuleBase" id="RU362027"/>
    </source>
</evidence>
<protein>
    <recommendedName>
        <fullName evidence="5">Hexosyltransferase</fullName>
        <ecNumber evidence="5">2.4.1.-</ecNumber>
    </recommendedName>
</protein>
<comment type="caution">
    <text evidence="6">The sequence shown here is derived from an EMBL/GenBank/DDBJ whole genome shotgun (WGS) entry which is preliminary data.</text>
</comment>
<dbReference type="SUPFAM" id="SSF53448">
    <property type="entry name" value="Nucleotide-diphospho-sugar transferases"/>
    <property type="match status" value="1"/>
</dbReference>
<dbReference type="InterPro" id="IPR029993">
    <property type="entry name" value="GAUT"/>
</dbReference>
<name>A0AAW0J4P6_QUESU</name>
<proteinExistence type="inferred from homology"/>